<keyword evidence="1" id="KW-0732">Signal</keyword>
<organism evidence="2 3">
    <name type="scientific">Colletotrichum spaethianum</name>
    <dbReference type="NCBI Taxonomy" id="700344"/>
    <lineage>
        <taxon>Eukaryota</taxon>
        <taxon>Fungi</taxon>
        <taxon>Dikarya</taxon>
        <taxon>Ascomycota</taxon>
        <taxon>Pezizomycotina</taxon>
        <taxon>Sordariomycetes</taxon>
        <taxon>Hypocreomycetidae</taxon>
        <taxon>Glomerellales</taxon>
        <taxon>Glomerellaceae</taxon>
        <taxon>Colletotrichum</taxon>
        <taxon>Colletotrichum spaethianum species complex</taxon>
    </lineage>
</organism>
<evidence type="ECO:0000256" key="1">
    <source>
        <dbReference type="SAM" id="SignalP"/>
    </source>
</evidence>
<dbReference type="AlphaFoldDB" id="A0AA37PHM6"/>
<gene>
    <name evidence="2" type="ORF">ColSpa_12510</name>
</gene>
<accession>A0AA37PHM6</accession>
<reference evidence="2 3" key="1">
    <citation type="submission" date="2022-03" db="EMBL/GenBank/DDBJ databases">
        <title>Genome data of Colletotrichum spp.</title>
        <authorList>
            <person name="Utami Y.D."/>
            <person name="Hiruma K."/>
        </authorList>
    </citation>
    <scope>NUCLEOTIDE SEQUENCE [LARGE SCALE GENOMIC DNA]</scope>
    <source>
        <strain evidence="2 3">MAFF 239500</strain>
    </source>
</reference>
<evidence type="ECO:0000313" key="3">
    <source>
        <dbReference type="Proteomes" id="UP001055115"/>
    </source>
</evidence>
<keyword evidence="3" id="KW-1185">Reference proteome</keyword>
<feature type="signal peptide" evidence="1">
    <location>
        <begin position="1"/>
        <end position="17"/>
    </location>
</feature>
<dbReference type="Proteomes" id="UP001055115">
    <property type="component" value="Unassembled WGS sequence"/>
</dbReference>
<feature type="chain" id="PRO_5041382740" evidence="1">
    <location>
        <begin position="18"/>
        <end position="104"/>
    </location>
</feature>
<name>A0AA37PHM6_9PEZI</name>
<protein>
    <submittedName>
        <fullName evidence="2">Uncharacterized protein</fullName>
    </submittedName>
</protein>
<evidence type="ECO:0000313" key="2">
    <source>
        <dbReference type="EMBL" id="GKT52329.1"/>
    </source>
</evidence>
<proteinExistence type="predicted"/>
<sequence length="104" mass="11209">MMFKSAALLVTFLPALAWSCAVYDFCLCQNADNSFNDEITKKACANFGGNYLKFDDGRHYCGAGSAGAGIGGVQPLLLQNCRFKTACNNYGAAGDSNCWGKEWK</sequence>
<dbReference type="RefSeq" id="XP_049134679.1">
    <property type="nucleotide sequence ID" value="XM_049278722.1"/>
</dbReference>
<dbReference type="GeneID" id="73333312"/>
<dbReference type="EMBL" id="BQXU01000065">
    <property type="protein sequence ID" value="GKT52329.1"/>
    <property type="molecule type" value="Genomic_DNA"/>
</dbReference>
<comment type="caution">
    <text evidence="2">The sequence shown here is derived from an EMBL/GenBank/DDBJ whole genome shotgun (WGS) entry which is preliminary data.</text>
</comment>